<proteinExistence type="predicted"/>
<protein>
    <recommendedName>
        <fullName evidence="3">Helicase/UvrB N-terminal domain-containing protein</fullName>
    </recommendedName>
</protein>
<keyword evidence="2" id="KW-1185">Reference proteome</keyword>
<accession>A0ABT0BNN1</accession>
<evidence type="ECO:0000313" key="2">
    <source>
        <dbReference type="Proteomes" id="UP001202281"/>
    </source>
</evidence>
<gene>
    <name evidence="1" type="ORF">MTR66_06530</name>
</gene>
<dbReference type="RefSeq" id="WP_243918874.1">
    <property type="nucleotide sequence ID" value="NZ_JALHLG010000005.1"/>
</dbReference>
<dbReference type="Proteomes" id="UP001202281">
    <property type="component" value="Unassembled WGS sequence"/>
</dbReference>
<sequence>MITLAGIAYDDLSAYLTEKGSAPHGEQEAALRGFMRVLERGLQGDLERCYYVLPLDPGMGKTRACISFVKAWRQAGYQPASSILIGLSTLAELEKMINEMGLLSHEFGVFTSKDEMNVLGLPEDRHGEARVLFTTQQMIRSRTKGRSFADAAEFHYQGSPRALRLWDESILPAAHVVMDRDTLSGMVRSFRKRLPAFANALDTFAASMVAQNDGDVITVPDSLTLGPSSLQRAKASVETKGEKTLLENLQQMIGCQMVLRDQPHAGTVLVGSTPVLPDDFAPVVVVDASARVRTAYQLWAEHRRNVAILPGAGHSFHNMTIHHWHRSSGKQALFSDLDRREIAEGIAEAWRRDPKGKWLVVSYKDTLDPLKLAVKHAIGDEGAQLEWLHWGLHTSTNAFRDTDNIVIVGQWTYPPATYEAIAMAASGLGPVEASSLNVRDVETGEHAHNLLQALCRASVRKSIRGGTARCNAFLITSLSDTETFLETLFPGHSYAKWREGSIASEAVGKAMELVDAHFATTGPSPMKKKDLRDAVGIKDASHFTRRVLQQPAFLHFLASRQLESSGQAIKPVECAFDPIDDD</sequence>
<dbReference type="EMBL" id="JALHLG010000005">
    <property type="protein sequence ID" value="MCJ2186468.1"/>
    <property type="molecule type" value="Genomic_DNA"/>
</dbReference>
<evidence type="ECO:0008006" key="3">
    <source>
        <dbReference type="Google" id="ProtNLM"/>
    </source>
</evidence>
<organism evidence="1 2">
    <name type="scientific">Novosphingobium beihaiensis</name>
    <dbReference type="NCBI Taxonomy" id="2930389"/>
    <lineage>
        <taxon>Bacteria</taxon>
        <taxon>Pseudomonadati</taxon>
        <taxon>Pseudomonadota</taxon>
        <taxon>Alphaproteobacteria</taxon>
        <taxon>Sphingomonadales</taxon>
        <taxon>Sphingomonadaceae</taxon>
        <taxon>Novosphingobium</taxon>
    </lineage>
</organism>
<reference evidence="1 2" key="1">
    <citation type="submission" date="2022-04" db="EMBL/GenBank/DDBJ databases">
        <title>Identification of a novel bacterium isolated from mangrove sediments.</title>
        <authorList>
            <person name="Pan X."/>
        </authorList>
    </citation>
    <scope>NUCLEOTIDE SEQUENCE [LARGE SCALE GENOMIC DNA]</scope>
    <source>
        <strain evidence="1 2">B2638</strain>
    </source>
</reference>
<comment type="caution">
    <text evidence="1">The sequence shown here is derived from an EMBL/GenBank/DDBJ whole genome shotgun (WGS) entry which is preliminary data.</text>
</comment>
<evidence type="ECO:0000313" key="1">
    <source>
        <dbReference type="EMBL" id="MCJ2186468.1"/>
    </source>
</evidence>
<name>A0ABT0BNN1_9SPHN</name>